<feature type="signal peptide" evidence="1">
    <location>
        <begin position="1"/>
        <end position="19"/>
    </location>
</feature>
<dbReference type="GO" id="GO:0030162">
    <property type="term" value="P:regulation of proteolysis"/>
    <property type="evidence" value="ECO:0007669"/>
    <property type="project" value="TreeGrafter"/>
</dbReference>
<dbReference type="SUPFAM" id="SSF49777">
    <property type="entry name" value="PEBP-like"/>
    <property type="match status" value="1"/>
</dbReference>
<dbReference type="EMBL" id="JAACJJ010000030">
    <property type="protein sequence ID" value="KAF5318427.1"/>
    <property type="molecule type" value="Genomic_DNA"/>
</dbReference>
<gene>
    <name evidence="2" type="ORF">D9619_010797</name>
</gene>
<keyword evidence="3" id="KW-1185">Reference proteome</keyword>
<reference evidence="2 3" key="1">
    <citation type="journal article" date="2020" name="ISME J.">
        <title>Uncovering the hidden diversity of litter-decomposition mechanisms in mushroom-forming fungi.</title>
        <authorList>
            <person name="Floudas D."/>
            <person name="Bentzer J."/>
            <person name="Ahren D."/>
            <person name="Johansson T."/>
            <person name="Persson P."/>
            <person name="Tunlid A."/>
        </authorList>
    </citation>
    <scope>NUCLEOTIDE SEQUENCE [LARGE SCALE GENOMIC DNA]</scope>
    <source>
        <strain evidence="2 3">CBS 101986</strain>
    </source>
</reference>
<dbReference type="InterPro" id="IPR035810">
    <property type="entry name" value="PEBP_euk"/>
</dbReference>
<proteinExistence type="predicted"/>
<evidence type="ECO:0000256" key="1">
    <source>
        <dbReference type="SAM" id="SignalP"/>
    </source>
</evidence>
<comment type="caution">
    <text evidence="2">The sequence shown here is derived from an EMBL/GenBank/DDBJ whole genome shotgun (WGS) entry which is preliminary data.</text>
</comment>
<dbReference type="Proteomes" id="UP000567179">
    <property type="component" value="Unassembled WGS sequence"/>
</dbReference>
<sequence>MLFTLVAFLSLSIPHLCQAQAMNGVANVTRAFSKAKIVPKVIKSFTPIETLSLNFTDSATAENVAAVTGSLLTIEQTANEPHFALGRGNRLSFAHDPLIGINNSYVIVMFDPDAPTPQMPNVSQALHFIGGNFTIDSSGTLLNSSAALVEYLSPAPPEGSDPHRYIALVYNQPHDFDTIGPSFANSSTSRFNFSVSDFARSTKLRSPISGNFFLVARSSSSDSSNVPASCAAVNGTASANATATAPGATSAAVPDMTSGVASLTPTSPAVTPSASAPVSTSSSTAVSWKVNVPIPALISAASAVILIITRLV</sequence>
<protein>
    <recommendedName>
        <fullName evidence="4">PEBP-like protein</fullName>
    </recommendedName>
</protein>
<dbReference type="Pfam" id="PF01161">
    <property type="entry name" value="PBP"/>
    <property type="match status" value="1"/>
</dbReference>
<keyword evidence="1" id="KW-0732">Signal</keyword>
<dbReference type="PANTHER" id="PTHR11362">
    <property type="entry name" value="PHOSPHATIDYLETHANOLAMINE-BINDING PROTEIN"/>
    <property type="match status" value="1"/>
</dbReference>
<dbReference type="CDD" id="cd00866">
    <property type="entry name" value="PEBP_euk"/>
    <property type="match status" value="1"/>
</dbReference>
<dbReference type="OrthoDB" id="275748at2759"/>
<dbReference type="InterPro" id="IPR036610">
    <property type="entry name" value="PEBP-like_sf"/>
</dbReference>
<evidence type="ECO:0008006" key="4">
    <source>
        <dbReference type="Google" id="ProtNLM"/>
    </source>
</evidence>
<dbReference type="GO" id="GO:0046578">
    <property type="term" value="P:regulation of Ras protein signal transduction"/>
    <property type="evidence" value="ECO:0007669"/>
    <property type="project" value="TreeGrafter"/>
</dbReference>
<organism evidence="2 3">
    <name type="scientific">Psilocybe cf. subviscida</name>
    <dbReference type="NCBI Taxonomy" id="2480587"/>
    <lineage>
        <taxon>Eukaryota</taxon>
        <taxon>Fungi</taxon>
        <taxon>Dikarya</taxon>
        <taxon>Basidiomycota</taxon>
        <taxon>Agaricomycotina</taxon>
        <taxon>Agaricomycetes</taxon>
        <taxon>Agaricomycetidae</taxon>
        <taxon>Agaricales</taxon>
        <taxon>Agaricineae</taxon>
        <taxon>Strophariaceae</taxon>
        <taxon>Psilocybe</taxon>
    </lineage>
</organism>
<feature type="chain" id="PRO_5034152781" description="PEBP-like protein" evidence="1">
    <location>
        <begin position="20"/>
        <end position="312"/>
    </location>
</feature>
<dbReference type="GO" id="GO:0030414">
    <property type="term" value="F:peptidase inhibitor activity"/>
    <property type="evidence" value="ECO:0007669"/>
    <property type="project" value="TreeGrafter"/>
</dbReference>
<evidence type="ECO:0000313" key="3">
    <source>
        <dbReference type="Proteomes" id="UP000567179"/>
    </source>
</evidence>
<dbReference type="Gene3D" id="3.90.280.10">
    <property type="entry name" value="PEBP-like"/>
    <property type="match status" value="1"/>
</dbReference>
<accession>A0A8H5BA51</accession>
<dbReference type="PANTHER" id="PTHR11362:SF148">
    <property type="entry name" value="CARBOXYPEPTIDASE Y INHIBITOR"/>
    <property type="match status" value="1"/>
</dbReference>
<dbReference type="AlphaFoldDB" id="A0A8H5BA51"/>
<name>A0A8H5BA51_9AGAR</name>
<evidence type="ECO:0000313" key="2">
    <source>
        <dbReference type="EMBL" id="KAF5318427.1"/>
    </source>
</evidence>
<dbReference type="GO" id="GO:0005543">
    <property type="term" value="F:phospholipid binding"/>
    <property type="evidence" value="ECO:0007669"/>
    <property type="project" value="TreeGrafter"/>
</dbReference>
<dbReference type="InterPro" id="IPR008914">
    <property type="entry name" value="PEBP"/>
</dbReference>